<feature type="region of interest" description="Disordered" evidence="1">
    <location>
        <begin position="50"/>
        <end position="101"/>
    </location>
</feature>
<sequence length="140" mass="15736">MPLKNFKIGAMPLPSFFPSPISRRLVSPSDVASSHAISLFLPANSAATASAHGLRRSERKTATPVGEWRRERRRSQRCGTARRHRHPPGASAASASAGRPFVPLLRRGGRRRRPLSHPDFCFRIYKLFNKLLLEFILNVR</sequence>
<gene>
    <name evidence="2" type="ORF">OSJNBa0031C24.104</name>
</gene>
<dbReference type="AlphaFoldDB" id="Q7EZ20"/>
<protein>
    <submittedName>
        <fullName evidence="2">Uncharacterized protein</fullName>
    </submittedName>
</protein>
<proteinExistence type="predicted"/>
<reference evidence="3" key="2">
    <citation type="journal article" date="2008" name="Nucleic Acids Res.">
        <title>The rice annotation project database (RAP-DB): 2008 update.</title>
        <authorList>
            <consortium name="The rice annotation project (RAP)"/>
        </authorList>
    </citation>
    <scope>GENOME REANNOTATION</scope>
    <source>
        <strain evidence="3">cv. Nipponbare</strain>
    </source>
</reference>
<dbReference type="Proteomes" id="UP000000763">
    <property type="component" value="Chromosome 7"/>
</dbReference>
<evidence type="ECO:0000313" key="3">
    <source>
        <dbReference type="Proteomes" id="UP000000763"/>
    </source>
</evidence>
<reference evidence="3" key="1">
    <citation type="journal article" date="2005" name="Nature">
        <title>The map-based sequence of the rice genome.</title>
        <authorList>
            <consortium name="International rice genome sequencing project (IRGSP)"/>
            <person name="Matsumoto T."/>
            <person name="Wu J."/>
            <person name="Kanamori H."/>
            <person name="Katayose Y."/>
            <person name="Fujisawa M."/>
            <person name="Namiki N."/>
            <person name="Mizuno H."/>
            <person name="Yamamoto K."/>
            <person name="Antonio B.A."/>
            <person name="Baba T."/>
            <person name="Sakata K."/>
            <person name="Nagamura Y."/>
            <person name="Aoki H."/>
            <person name="Arikawa K."/>
            <person name="Arita K."/>
            <person name="Bito T."/>
            <person name="Chiden Y."/>
            <person name="Fujitsuka N."/>
            <person name="Fukunaka R."/>
            <person name="Hamada M."/>
            <person name="Harada C."/>
            <person name="Hayashi A."/>
            <person name="Hijishita S."/>
            <person name="Honda M."/>
            <person name="Hosokawa S."/>
            <person name="Ichikawa Y."/>
            <person name="Idonuma A."/>
            <person name="Iijima M."/>
            <person name="Ikeda M."/>
            <person name="Ikeno M."/>
            <person name="Ito K."/>
            <person name="Ito S."/>
            <person name="Ito T."/>
            <person name="Ito Y."/>
            <person name="Ito Y."/>
            <person name="Iwabuchi A."/>
            <person name="Kamiya K."/>
            <person name="Karasawa W."/>
            <person name="Kurita K."/>
            <person name="Katagiri S."/>
            <person name="Kikuta A."/>
            <person name="Kobayashi H."/>
            <person name="Kobayashi N."/>
            <person name="Machita K."/>
            <person name="Maehara T."/>
            <person name="Masukawa M."/>
            <person name="Mizubayashi T."/>
            <person name="Mukai Y."/>
            <person name="Nagasaki H."/>
            <person name="Nagata Y."/>
            <person name="Naito S."/>
            <person name="Nakashima M."/>
            <person name="Nakama Y."/>
            <person name="Nakamichi Y."/>
            <person name="Nakamura M."/>
            <person name="Meguro A."/>
            <person name="Negishi M."/>
            <person name="Ohta I."/>
            <person name="Ohta T."/>
            <person name="Okamoto M."/>
            <person name="Ono N."/>
            <person name="Saji S."/>
            <person name="Sakaguchi M."/>
            <person name="Sakai K."/>
            <person name="Shibata M."/>
            <person name="Shimokawa T."/>
            <person name="Song J."/>
            <person name="Takazaki Y."/>
            <person name="Terasawa K."/>
            <person name="Tsugane M."/>
            <person name="Tsuji K."/>
            <person name="Ueda S."/>
            <person name="Waki K."/>
            <person name="Yamagata H."/>
            <person name="Yamamoto M."/>
            <person name="Yamamoto S."/>
            <person name="Yamane H."/>
            <person name="Yoshiki S."/>
            <person name="Yoshihara R."/>
            <person name="Yukawa K."/>
            <person name="Zhong H."/>
            <person name="Yano M."/>
            <person name="Yuan Q."/>
            <person name="Ouyang S."/>
            <person name="Liu J."/>
            <person name="Jones K.M."/>
            <person name="Gansberger K."/>
            <person name="Moffat K."/>
            <person name="Hill J."/>
            <person name="Bera J."/>
            <person name="Fadrosh D."/>
            <person name="Jin S."/>
            <person name="Johri S."/>
            <person name="Kim M."/>
            <person name="Overton L."/>
            <person name="Reardon M."/>
            <person name="Tsitrin T."/>
            <person name="Vuong H."/>
            <person name="Weaver B."/>
            <person name="Ciecko A."/>
            <person name="Tallon L."/>
            <person name="Jackson J."/>
            <person name="Pai G."/>
            <person name="Aken S.V."/>
            <person name="Utterback T."/>
            <person name="Reidmuller S."/>
            <person name="Feldblyum T."/>
            <person name="Hsiao J."/>
            <person name="Zismann V."/>
            <person name="Iobst S."/>
            <person name="de Vazeille A.R."/>
            <person name="Buell C.R."/>
            <person name="Ying K."/>
            <person name="Li Y."/>
            <person name="Lu T."/>
            <person name="Huang Y."/>
            <person name="Zhao Q."/>
            <person name="Feng Q."/>
            <person name="Zhang L."/>
            <person name="Zhu J."/>
            <person name="Weng Q."/>
            <person name="Mu J."/>
            <person name="Lu Y."/>
            <person name="Fan D."/>
            <person name="Liu Y."/>
            <person name="Guan J."/>
            <person name="Zhang Y."/>
            <person name="Yu S."/>
            <person name="Liu X."/>
            <person name="Zhang Y."/>
            <person name="Hong G."/>
            <person name="Han B."/>
            <person name="Choisne N."/>
            <person name="Demange N."/>
            <person name="Orjeda G."/>
            <person name="Samain S."/>
            <person name="Cattolico L."/>
            <person name="Pelletier E."/>
            <person name="Couloux A."/>
            <person name="Segurens B."/>
            <person name="Wincker P."/>
            <person name="D'Hont A."/>
            <person name="Scarpelli C."/>
            <person name="Weissenbach J."/>
            <person name="Salanoubat M."/>
            <person name="Quetier F."/>
            <person name="Yu Y."/>
            <person name="Kim H.R."/>
            <person name="Rambo T."/>
            <person name="Currie J."/>
            <person name="Collura K."/>
            <person name="Luo M."/>
            <person name="Yang T."/>
            <person name="Ammiraju J.S.S."/>
            <person name="Engler F."/>
            <person name="Soderlund C."/>
            <person name="Wing R.A."/>
            <person name="Palmer L.E."/>
            <person name="de la Bastide M."/>
            <person name="Spiegel L."/>
            <person name="Nascimento L."/>
            <person name="Zutavern T."/>
            <person name="O'Shaughnessy A."/>
            <person name="Dike S."/>
            <person name="Dedhia N."/>
            <person name="Preston R."/>
            <person name="Balija V."/>
            <person name="McCombie W.R."/>
            <person name="Chow T."/>
            <person name="Chen H."/>
            <person name="Chung M."/>
            <person name="Chen C."/>
            <person name="Shaw J."/>
            <person name="Wu H."/>
            <person name="Hsiao K."/>
            <person name="Chao Y."/>
            <person name="Chu M."/>
            <person name="Cheng C."/>
            <person name="Hour A."/>
            <person name="Lee P."/>
            <person name="Lin S."/>
            <person name="Lin Y."/>
            <person name="Liou J."/>
            <person name="Liu S."/>
            <person name="Hsing Y."/>
            <person name="Raghuvanshi S."/>
            <person name="Mohanty A."/>
            <person name="Bharti A.K."/>
            <person name="Gaur A."/>
            <person name="Gupta V."/>
            <person name="Kumar D."/>
            <person name="Ravi V."/>
            <person name="Vij S."/>
            <person name="Kapur A."/>
            <person name="Khurana P."/>
            <person name="Khurana P."/>
            <person name="Khurana J.P."/>
            <person name="Tyagi A.K."/>
            <person name="Gaikwad K."/>
            <person name="Singh A."/>
            <person name="Dalal V."/>
            <person name="Srivastava S."/>
            <person name="Dixit A."/>
            <person name="Pal A.K."/>
            <person name="Ghazi I.A."/>
            <person name="Yadav M."/>
            <person name="Pandit A."/>
            <person name="Bhargava A."/>
            <person name="Sureshbabu K."/>
            <person name="Batra K."/>
            <person name="Sharma T.R."/>
            <person name="Mohapatra T."/>
            <person name="Singh N.K."/>
            <person name="Messing J."/>
            <person name="Nelson A.B."/>
            <person name="Fuks G."/>
            <person name="Kavchok S."/>
            <person name="Keizer G."/>
            <person name="Linton E."/>
            <person name="Llaca V."/>
            <person name="Song R."/>
            <person name="Tanyolac B."/>
            <person name="Young S."/>
            <person name="Ho-Il K."/>
            <person name="Hahn J.H."/>
            <person name="Sangsakoo G."/>
            <person name="Vanavichit A."/>
            <person name="de Mattos Luiz.A.T."/>
            <person name="Zimmer P.D."/>
            <person name="Malone G."/>
            <person name="Dellagostin O."/>
            <person name="de Oliveira A.C."/>
            <person name="Bevan M."/>
            <person name="Bancroft I."/>
            <person name="Minx P."/>
            <person name="Cordum H."/>
            <person name="Wilson R."/>
            <person name="Cheng Z."/>
            <person name="Jin W."/>
            <person name="Jiang J."/>
            <person name="Leong S.A."/>
            <person name="Iwama H."/>
            <person name="Gojobori T."/>
            <person name="Itoh T."/>
            <person name="Niimura Y."/>
            <person name="Fujii Y."/>
            <person name="Habara T."/>
            <person name="Sakai H."/>
            <person name="Sato Y."/>
            <person name="Wilson G."/>
            <person name="Kumar K."/>
            <person name="McCouch S."/>
            <person name="Juretic N."/>
            <person name="Hoen D."/>
            <person name="Wright S."/>
            <person name="Bruskiewich R."/>
            <person name="Bureau T."/>
            <person name="Miyao A."/>
            <person name="Hirochika H."/>
            <person name="Nishikawa T."/>
            <person name="Kadowaki K."/>
            <person name="Sugiura M."/>
            <person name="Burr B."/>
            <person name="Sasaki T."/>
        </authorList>
    </citation>
    <scope>NUCLEOTIDE SEQUENCE [LARGE SCALE GENOMIC DNA]</scope>
    <source>
        <strain evidence="3">cv. Nipponbare</strain>
    </source>
</reference>
<evidence type="ECO:0000313" key="2">
    <source>
        <dbReference type="EMBL" id="BAC20094.1"/>
    </source>
</evidence>
<organism evidence="2 3">
    <name type="scientific">Oryza sativa subsp. japonica</name>
    <name type="common">Rice</name>
    <dbReference type="NCBI Taxonomy" id="39947"/>
    <lineage>
        <taxon>Eukaryota</taxon>
        <taxon>Viridiplantae</taxon>
        <taxon>Streptophyta</taxon>
        <taxon>Embryophyta</taxon>
        <taxon>Tracheophyta</taxon>
        <taxon>Spermatophyta</taxon>
        <taxon>Magnoliopsida</taxon>
        <taxon>Liliopsida</taxon>
        <taxon>Poales</taxon>
        <taxon>Poaceae</taxon>
        <taxon>BOP clade</taxon>
        <taxon>Oryzoideae</taxon>
        <taxon>Oryzeae</taxon>
        <taxon>Oryzinae</taxon>
        <taxon>Oryza</taxon>
        <taxon>Oryza sativa</taxon>
    </lineage>
</organism>
<evidence type="ECO:0000256" key="1">
    <source>
        <dbReference type="SAM" id="MobiDB-lite"/>
    </source>
</evidence>
<feature type="compositionally biased region" description="Low complexity" evidence="1">
    <location>
        <begin position="90"/>
        <end position="101"/>
    </location>
</feature>
<feature type="compositionally biased region" description="Basic residues" evidence="1">
    <location>
        <begin position="71"/>
        <end position="87"/>
    </location>
</feature>
<dbReference type="EMBL" id="AP005160">
    <property type="protein sequence ID" value="BAC20094.1"/>
    <property type="molecule type" value="Genomic_DNA"/>
</dbReference>
<accession>Q7EZ20</accession>
<name>Q7EZ20_ORYSJ</name>